<proteinExistence type="predicted"/>
<evidence type="ECO:0000313" key="1">
    <source>
        <dbReference type="EMBL" id="KAJ9588157.1"/>
    </source>
</evidence>
<name>A0AAD7ZWS7_DIPPU</name>
<gene>
    <name evidence="1" type="ORF">L9F63_018482</name>
</gene>
<organism evidence="1 2">
    <name type="scientific">Diploptera punctata</name>
    <name type="common">Pacific beetle cockroach</name>
    <dbReference type="NCBI Taxonomy" id="6984"/>
    <lineage>
        <taxon>Eukaryota</taxon>
        <taxon>Metazoa</taxon>
        <taxon>Ecdysozoa</taxon>
        <taxon>Arthropoda</taxon>
        <taxon>Hexapoda</taxon>
        <taxon>Insecta</taxon>
        <taxon>Pterygota</taxon>
        <taxon>Neoptera</taxon>
        <taxon>Polyneoptera</taxon>
        <taxon>Dictyoptera</taxon>
        <taxon>Blattodea</taxon>
        <taxon>Blaberoidea</taxon>
        <taxon>Blaberidae</taxon>
        <taxon>Diplopterinae</taxon>
        <taxon>Diploptera</taxon>
    </lineage>
</organism>
<accession>A0AAD7ZWS7</accession>
<sequence length="152" mass="17052">MHLLAEKLAYESVLVNRITQAVSSSEDSSSKFRKRVLESELGECSRLIHELKSKLKGNSGIKSESFDTSLVHLTKVLSERLSSQGSLAANHRHAAQSSDSRKMSWRFKSANADATELLLKQQQELEICMRNYHTTKLDHLGSNSGNRNIESH</sequence>
<comment type="caution">
    <text evidence="1">The sequence shown here is derived from an EMBL/GenBank/DDBJ whole genome shotgun (WGS) entry which is preliminary data.</text>
</comment>
<evidence type="ECO:0000313" key="2">
    <source>
        <dbReference type="Proteomes" id="UP001233999"/>
    </source>
</evidence>
<dbReference type="AlphaFoldDB" id="A0AAD7ZWS7"/>
<dbReference type="EMBL" id="JASPKZ010005708">
    <property type="protein sequence ID" value="KAJ9588157.1"/>
    <property type="molecule type" value="Genomic_DNA"/>
</dbReference>
<keyword evidence="2" id="KW-1185">Reference proteome</keyword>
<protein>
    <submittedName>
        <fullName evidence="1">Uncharacterized protein</fullName>
    </submittedName>
</protein>
<dbReference type="Proteomes" id="UP001233999">
    <property type="component" value="Unassembled WGS sequence"/>
</dbReference>
<reference evidence="1" key="2">
    <citation type="submission" date="2023-05" db="EMBL/GenBank/DDBJ databases">
        <authorList>
            <person name="Fouks B."/>
        </authorList>
    </citation>
    <scope>NUCLEOTIDE SEQUENCE</scope>
    <source>
        <strain evidence="1">Stay&amp;Tobe</strain>
        <tissue evidence="1">Testes</tissue>
    </source>
</reference>
<reference evidence="1" key="1">
    <citation type="journal article" date="2023" name="IScience">
        <title>Live-bearing cockroach genome reveals convergent evolutionary mechanisms linked to viviparity in insects and beyond.</title>
        <authorList>
            <person name="Fouks B."/>
            <person name="Harrison M.C."/>
            <person name="Mikhailova A.A."/>
            <person name="Marchal E."/>
            <person name="English S."/>
            <person name="Carruthers M."/>
            <person name="Jennings E.C."/>
            <person name="Chiamaka E.L."/>
            <person name="Frigard R.A."/>
            <person name="Pippel M."/>
            <person name="Attardo G.M."/>
            <person name="Benoit J.B."/>
            <person name="Bornberg-Bauer E."/>
            <person name="Tobe S.S."/>
        </authorList>
    </citation>
    <scope>NUCLEOTIDE SEQUENCE</scope>
    <source>
        <strain evidence="1">Stay&amp;Tobe</strain>
    </source>
</reference>